<comment type="similarity">
    <text evidence="2 7">Belongs to the cytochrome P450 family.</text>
</comment>
<evidence type="ECO:0000256" key="2">
    <source>
        <dbReference type="ARBA" id="ARBA00010617"/>
    </source>
</evidence>
<dbReference type="SUPFAM" id="SSF48264">
    <property type="entry name" value="Cytochrome P450"/>
    <property type="match status" value="1"/>
</dbReference>
<dbReference type="InterPro" id="IPR001128">
    <property type="entry name" value="Cyt_P450"/>
</dbReference>
<dbReference type="PROSITE" id="PS00086">
    <property type="entry name" value="CYTOCHROME_P450"/>
    <property type="match status" value="1"/>
</dbReference>
<sequence>MEDPTVLYACLAIAVATFVVRWYRDPLRSIPTVGGSDLPILSYIGALRWTRRGREILQEGYDGYRGSTFKIAMLDRWIVIANGPKLADEVRRRPDEELNFMDGLGAFVQTKYTLGEAIHNDPYHVDIIREKLTRGLPAVLPDVIEELTLAVRQYIPTEGDEWVSVNCSKAARDIVARASNRVFVGLPACRNQGYLDLAIDFTLSVVKDRAIINMFPELLKPIVGRVVGNATRNVRRAVPFVAPLVEERRRLMEEYGEDWSEKPNDMLQWIMDEAASRDSSVKAIAERLLMVNFAAIHTSSNTITHALYHLAEMPETLQPLREEIEPLVKEEGWTKAAMGKMWWLDSFLRESQRYNGINIVSLTRMADKDITLSDGTFLPKGTLVAVPAYSTHRDDAVYADALVFDPFRFSRMRAREGEGTKHQFVNTSVEYVPFGHGKHACPGRFFAANELKAMLAYIVLNYDVKLPGDGKRPLNMYWGPTVLPAPAGQVLFRKRQVSL</sequence>
<dbReference type="PRINTS" id="PR00385">
    <property type="entry name" value="P450"/>
</dbReference>
<keyword evidence="8" id="KW-0472">Membrane</keyword>
<name>Q96WQ4_TRAVE</name>
<protein>
    <submittedName>
        <fullName evidence="9">Cytochrome P450</fullName>
    </submittedName>
</protein>
<feature type="binding site" description="axial binding residue" evidence="6">
    <location>
        <position position="441"/>
    </location>
    <ligand>
        <name>heme</name>
        <dbReference type="ChEBI" id="CHEBI:30413"/>
    </ligand>
    <ligandPart>
        <name>Fe</name>
        <dbReference type="ChEBI" id="CHEBI:18248"/>
    </ligandPart>
</feature>
<evidence type="ECO:0000256" key="6">
    <source>
        <dbReference type="PIRSR" id="PIRSR602403-1"/>
    </source>
</evidence>
<dbReference type="EMBL" id="AB057426">
    <property type="protein sequence ID" value="BAB59027.1"/>
    <property type="molecule type" value="mRNA"/>
</dbReference>
<dbReference type="PRINTS" id="PR00465">
    <property type="entry name" value="EP450IV"/>
</dbReference>
<dbReference type="InterPro" id="IPR036396">
    <property type="entry name" value="Cyt_P450_sf"/>
</dbReference>
<dbReference type="GO" id="GO:0020037">
    <property type="term" value="F:heme binding"/>
    <property type="evidence" value="ECO:0007669"/>
    <property type="project" value="InterPro"/>
</dbReference>
<evidence type="ECO:0000256" key="1">
    <source>
        <dbReference type="ARBA" id="ARBA00001971"/>
    </source>
</evidence>
<keyword evidence="6 7" id="KW-0349">Heme</keyword>
<keyword evidence="3 6" id="KW-0479">Metal-binding</keyword>
<evidence type="ECO:0000313" key="9">
    <source>
        <dbReference type="EMBL" id="BAB59027.1"/>
    </source>
</evidence>
<evidence type="ECO:0000256" key="7">
    <source>
        <dbReference type="RuleBase" id="RU000461"/>
    </source>
</evidence>
<keyword evidence="4 7" id="KW-0560">Oxidoreductase</keyword>
<gene>
    <name evidence="9" type="primary">CYP512A1</name>
</gene>
<dbReference type="InterPro" id="IPR017972">
    <property type="entry name" value="Cyt_P450_CS"/>
</dbReference>
<evidence type="ECO:0000256" key="5">
    <source>
        <dbReference type="ARBA" id="ARBA00023004"/>
    </source>
</evidence>
<dbReference type="InterPro" id="IPR002403">
    <property type="entry name" value="Cyt_P450_E_grp-IV"/>
</dbReference>
<reference evidence="9" key="1">
    <citation type="journal article" date="2002" name="Appl. Microbiol. Biotechnol.">
        <title>Identification and characterization of novel cytochrome P450 genes from the white-rot basidiomycete, Coriolus versicolor.</title>
        <authorList>
            <person name="Ichinose H."/>
            <person name="Wariishi H."/>
            <person name="Tanaka H."/>
        </authorList>
    </citation>
    <scope>NUCLEOTIDE SEQUENCE</scope>
</reference>
<dbReference type="GO" id="GO:0016705">
    <property type="term" value="F:oxidoreductase activity, acting on paired donors, with incorporation or reduction of molecular oxygen"/>
    <property type="evidence" value="ECO:0007669"/>
    <property type="project" value="InterPro"/>
</dbReference>
<keyword evidence="7" id="KW-0503">Monooxygenase</keyword>
<comment type="cofactor">
    <cofactor evidence="1 6">
        <name>heme</name>
        <dbReference type="ChEBI" id="CHEBI:30413"/>
    </cofactor>
</comment>
<proteinExistence type="evidence at transcript level"/>
<evidence type="ECO:0000256" key="8">
    <source>
        <dbReference type="SAM" id="Phobius"/>
    </source>
</evidence>
<evidence type="ECO:0000256" key="4">
    <source>
        <dbReference type="ARBA" id="ARBA00023002"/>
    </source>
</evidence>
<evidence type="ECO:0000256" key="3">
    <source>
        <dbReference type="ARBA" id="ARBA00022723"/>
    </source>
</evidence>
<dbReference type="CDD" id="cd11041">
    <property type="entry name" value="CYP503A1-like"/>
    <property type="match status" value="1"/>
</dbReference>
<dbReference type="AlphaFoldDB" id="Q96WQ4"/>
<dbReference type="Pfam" id="PF00067">
    <property type="entry name" value="p450"/>
    <property type="match status" value="1"/>
</dbReference>
<organism evidence="9">
    <name type="scientific">Trametes versicolor</name>
    <name type="common">White-rot fungus</name>
    <name type="synonym">Coriolus versicolor</name>
    <dbReference type="NCBI Taxonomy" id="5325"/>
    <lineage>
        <taxon>Eukaryota</taxon>
        <taxon>Fungi</taxon>
        <taxon>Dikarya</taxon>
        <taxon>Basidiomycota</taxon>
        <taxon>Agaricomycotina</taxon>
        <taxon>Agaricomycetes</taxon>
        <taxon>Polyporales</taxon>
        <taxon>Polyporaceae</taxon>
        <taxon>Trametes</taxon>
    </lineage>
</organism>
<feature type="transmembrane region" description="Helical" evidence="8">
    <location>
        <begin position="6"/>
        <end position="23"/>
    </location>
</feature>
<keyword evidence="8" id="KW-0812">Transmembrane</keyword>
<keyword evidence="8" id="KW-1133">Transmembrane helix</keyword>
<keyword evidence="5 6" id="KW-0408">Iron</keyword>
<dbReference type="PANTHER" id="PTHR46206">
    <property type="entry name" value="CYTOCHROME P450"/>
    <property type="match status" value="1"/>
</dbReference>
<dbReference type="Gene3D" id="1.10.630.10">
    <property type="entry name" value="Cytochrome P450"/>
    <property type="match status" value="1"/>
</dbReference>
<dbReference type="GO" id="GO:0004497">
    <property type="term" value="F:monooxygenase activity"/>
    <property type="evidence" value="ECO:0007669"/>
    <property type="project" value="UniProtKB-KW"/>
</dbReference>
<dbReference type="GO" id="GO:0005506">
    <property type="term" value="F:iron ion binding"/>
    <property type="evidence" value="ECO:0007669"/>
    <property type="project" value="InterPro"/>
</dbReference>
<accession>Q96WQ4</accession>